<feature type="region of interest" description="Disordered" evidence="1">
    <location>
        <begin position="429"/>
        <end position="453"/>
    </location>
</feature>
<reference evidence="2 3" key="1">
    <citation type="submission" date="2024-01" db="EMBL/GenBank/DDBJ databases">
        <title>Comparative genomics of Cryptococcus and Kwoniella reveals pathogenesis evolution and contrasting modes of karyotype evolution via chromosome fusion or intercentromeric recombination.</title>
        <authorList>
            <person name="Coelho M.A."/>
            <person name="David-Palma M."/>
            <person name="Shea T."/>
            <person name="Bowers K."/>
            <person name="McGinley-Smith S."/>
            <person name="Mohammad A.W."/>
            <person name="Gnirke A."/>
            <person name="Yurkov A.M."/>
            <person name="Nowrousian M."/>
            <person name="Sun S."/>
            <person name="Cuomo C.A."/>
            <person name="Heitman J."/>
        </authorList>
    </citation>
    <scope>NUCLEOTIDE SEQUENCE [LARGE SCALE GENOMIC DNA]</scope>
    <source>
        <strain evidence="2">CBS 11374</strain>
    </source>
</reference>
<evidence type="ECO:0000313" key="3">
    <source>
        <dbReference type="Proteomes" id="UP001329825"/>
    </source>
</evidence>
<dbReference type="EMBL" id="CP141885">
    <property type="protein sequence ID" value="WRT67334.1"/>
    <property type="molecule type" value="Genomic_DNA"/>
</dbReference>
<feature type="compositionally biased region" description="Polar residues" evidence="1">
    <location>
        <begin position="687"/>
        <end position="703"/>
    </location>
</feature>
<feature type="compositionally biased region" description="Polar residues" evidence="1">
    <location>
        <begin position="70"/>
        <end position="82"/>
    </location>
</feature>
<dbReference type="GeneID" id="87956435"/>
<feature type="compositionally biased region" description="Basic and acidic residues" evidence="1">
    <location>
        <begin position="91"/>
        <end position="116"/>
    </location>
</feature>
<evidence type="ECO:0000313" key="2">
    <source>
        <dbReference type="EMBL" id="WRT67334.1"/>
    </source>
</evidence>
<accession>A0ABZ1D1B6</accession>
<dbReference type="Proteomes" id="UP001329825">
    <property type="component" value="Chromosome 5"/>
</dbReference>
<sequence>MSPRSLFSEMISPPLSLSPTLSPTSTYSNLPDTPMTTNSRLPDSSTGMIFFTHHTTRDQQDNSDHVKELFTSTPWEYPPSTSNRHRHRHRSREEDIPKLDLDSDRLGLGRRERLPDEPYYPSGSEPASALSLSPYSSTLASASASDSGSGSAPTCTSTPPTPAASSSSSFARGRRAGLAGVSADTTRTQISDLSSQESDSRTTQNDWLGLTLSSTGEIAKPLLPSPYSSYATFKKGKRNLPFGHTFLSPVTQISGPSVPMGVLPAPSSQRFQRQHQQQQPHQYSPEQQSRPPAQVPPSSWRFPHPGSQTPQLSEGDSEVKSAQPTYPSEMIYQRPSYGDSRRNSCASGDSEETIRPGNGFVALNDLTPSSFSSPQSTKPAPTGGVAESKRKHSDVETCAEIFGPSRTRSTSTSQIPQTSRIPLFSTSVVTNSRPTSPVGNPLDTQDNGTQEDKHSTFKSLGVMRPAATHRHTDTGTISRFSRPISPLLPEDLSLSTMIHKSHSQANKPIHLHRTVSSGPERPRSPATAKESLHAVLTKHPLVGDNDEQVEGSVDKLVQAAQRYQSASIPFNQAYLPRTPPMSPPDRTMSYRTYQTQQALYEEAMESKPKRGFAPLASTFAPSPPPSSPVALSPTANFSGHNSLGEVRERFDVNKVSERLRTHKGRIIFAELEGVGEPFQLHGDDPQETGTNGHCRNRTMNQSGRRARTSGT</sequence>
<protein>
    <submittedName>
        <fullName evidence="2">Uncharacterized protein</fullName>
    </submittedName>
</protein>
<feature type="compositionally biased region" description="Low complexity" evidence="1">
    <location>
        <begin position="267"/>
        <end position="289"/>
    </location>
</feature>
<dbReference type="RefSeq" id="XP_062792074.1">
    <property type="nucleotide sequence ID" value="XM_062936023.1"/>
</dbReference>
<feature type="compositionally biased region" description="Low complexity" evidence="1">
    <location>
        <begin position="12"/>
        <end position="26"/>
    </location>
</feature>
<feature type="region of interest" description="Disordered" evidence="1">
    <location>
        <begin position="1"/>
        <end position="205"/>
    </location>
</feature>
<feature type="compositionally biased region" description="Low complexity" evidence="1">
    <location>
        <begin position="121"/>
        <end position="183"/>
    </location>
</feature>
<proteinExistence type="predicted"/>
<name>A0ABZ1D1B6_9TREE</name>
<feature type="region of interest" description="Disordered" evidence="1">
    <location>
        <begin position="251"/>
        <end position="392"/>
    </location>
</feature>
<gene>
    <name evidence="2" type="ORF">IL334_004304</name>
</gene>
<organism evidence="2 3">
    <name type="scientific">Kwoniella shivajii</name>
    <dbReference type="NCBI Taxonomy" id="564305"/>
    <lineage>
        <taxon>Eukaryota</taxon>
        <taxon>Fungi</taxon>
        <taxon>Dikarya</taxon>
        <taxon>Basidiomycota</taxon>
        <taxon>Agaricomycotina</taxon>
        <taxon>Tremellomycetes</taxon>
        <taxon>Tremellales</taxon>
        <taxon>Cryptococcaceae</taxon>
        <taxon>Kwoniella</taxon>
    </lineage>
</organism>
<feature type="compositionally biased region" description="Polar residues" evidence="1">
    <location>
        <begin position="306"/>
        <end position="326"/>
    </location>
</feature>
<keyword evidence="3" id="KW-1185">Reference proteome</keyword>
<feature type="compositionally biased region" description="Basic and acidic residues" evidence="1">
    <location>
        <begin position="55"/>
        <end position="68"/>
    </location>
</feature>
<feature type="compositionally biased region" description="Polar residues" evidence="1">
    <location>
        <begin position="366"/>
        <end position="379"/>
    </location>
</feature>
<evidence type="ECO:0000256" key="1">
    <source>
        <dbReference type="SAM" id="MobiDB-lite"/>
    </source>
</evidence>
<feature type="region of interest" description="Disordered" evidence="1">
    <location>
        <begin position="677"/>
        <end position="711"/>
    </location>
</feature>
<feature type="compositionally biased region" description="Polar residues" evidence="1">
    <location>
        <begin position="429"/>
        <end position="448"/>
    </location>
</feature>
<feature type="compositionally biased region" description="Polar residues" evidence="1">
    <location>
        <begin position="27"/>
        <end position="47"/>
    </location>
</feature>
<feature type="compositionally biased region" description="Polar residues" evidence="1">
    <location>
        <begin position="184"/>
        <end position="205"/>
    </location>
</feature>